<dbReference type="EMBL" id="CAADJE010000012">
    <property type="protein sequence ID" value="VFS58790.1"/>
    <property type="molecule type" value="Genomic_DNA"/>
</dbReference>
<reference evidence="1 2" key="1">
    <citation type="submission" date="2019-03" db="EMBL/GenBank/DDBJ databases">
        <authorList>
            <consortium name="Pathogen Informatics"/>
        </authorList>
    </citation>
    <scope>NUCLEOTIDE SEQUENCE [LARGE SCALE GENOMIC DNA]</scope>
    <source>
        <strain evidence="1 2">NCTC12998</strain>
    </source>
</reference>
<gene>
    <name evidence="1" type="ORF">NCTC12998_00919</name>
</gene>
<evidence type="ECO:0000313" key="2">
    <source>
        <dbReference type="Proteomes" id="UP000345637"/>
    </source>
</evidence>
<proteinExistence type="predicted"/>
<dbReference type="Proteomes" id="UP000345637">
    <property type="component" value="Unassembled WGS sequence"/>
</dbReference>
<sequence length="144" mass="16309">MLKEIGYLFCGDLWRDGATGQRSRKRVPRLRQCRVPMIGNAKSLALRNNVCRQRFFFFADRQNGCLFHPRQLAERAFDFAQLDAISSDFDLLVATTEELDCAIWPVEAEIAGAIPALVRERQKLLLATQGIVEIAFRDPNAANP</sequence>
<dbReference type="AlphaFoldDB" id="A0A485ADQ0"/>
<protein>
    <submittedName>
        <fullName evidence="1">Uncharacterized protein</fullName>
    </submittedName>
</protein>
<organism evidence="1 2">
    <name type="scientific">Raoultella planticola</name>
    <name type="common">Klebsiella planticola</name>
    <dbReference type="NCBI Taxonomy" id="575"/>
    <lineage>
        <taxon>Bacteria</taxon>
        <taxon>Pseudomonadati</taxon>
        <taxon>Pseudomonadota</taxon>
        <taxon>Gammaproteobacteria</taxon>
        <taxon>Enterobacterales</taxon>
        <taxon>Enterobacteriaceae</taxon>
        <taxon>Klebsiella/Raoultella group</taxon>
        <taxon>Raoultella</taxon>
    </lineage>
</organism>
<accession>A0A485ADQ0</accession>
<name>A0A485ADQ0_RAOPL</name>
<evidence type="ECO:0000313" key="1">
    <source>
        <dbReference type="EMBL" id="VFS58790.1"/>
    </source>
</evidence>